<organism evidence="7 8">
    <name type="scientific">Solirubrobacter phytolaccae</name>
    <dbReference type="NCBI Taxonomy" id="1404360"/>
    <lineage>
        <taxon>Bacteria</taxon>
        <taxon>Bacillati</taxon>
        <taxon>Actinomycetota</taxon>
        <taxon>Thermoleophilia</taxon>
        <taxon>Solirubrobacterales</taxon>
        <taxon>Solirubrobacteraceae</taxon>
        <taxon>Solirubrobacter</taxon>
    </lineage>
</organism>
<keyword evidence="3 5" id="KW-0238">DNA-binding</keyword>
<evidence type="ECO:0000256" key="2">
    <source>
        <dbReference type="ARBA" id="ARBA00023015"/>
    </source>
</evidence>
<name>A0A9X3NEZ5_9ACTN</name>
<dbReference type="GO" id="GO:0000976">
    <property type="term" value="F:transcription cis-regulatory region binding"/>
    <property type="evidence" value="ECO:0007669"/>
    <property type="project" value="TreeGrafter"/>
</dbReference>
<sequence>MTEFSGSGDPVRSLELLWRVQPAPKRGPKQRLDLDQVIEAAIALAGEVGLAALSMRKVAERLGVGTMSLYTYVPGKPELLDLMLDTAVDPPTPLPDGGWRARLEHLARENWDRFHRHPWLLEVTPLRPVLGPNTIARYEHELSVLEGIGLTDIEMDSALVLVSAHVESSARRALEAKQAEQRSGLTDEEWWNARAPVLERVLEPERYPIASRVGAAAGEAHNAAFAPEHAFVFGLSTVLDGIEFLIQARASDA</sequence>
<evidence type="ECO:0000256" key="3">
    <source>
        <dbReference type="ARBA" id="ARBA00023125"/>
    </source>
</evidence>
<evidence type="ECO:0000313" key="8">
    <source>
        <dbReference type="Proteomes" id="UP001147653"/>
    </source>
</evidence>
<protein>
    <submittedName>
        <fullName evidence="7">TetR/AcrR family transcriptional regulator C-terminal domain-containing protein</fullName>
    </submittedName>
</protein>
<dbReference type="InterPro" id="IPR003012">
    <property type="entry name" value="Tet_transcr_reg_TetR"/>
</dbReference>
<dbReference type="AlphaFoldDB" id="A0A9X3NEZ5"/>
<keyword evidence="4" id="KW-0804">Transcription</keyword>
<dbReference type="EMBL" id="JAPDDP010000042">
    <property type="protein sequence ID" value="MDA0182861.1"/>
    <property type="molecule type" value="Genomic_DNA"/>
</dbReference>
<dbReference type="InterPro" id="IPR001647">
    <property type="entry name" value="HTH_TetR"/>
</dbReference>
<proteinExistence type="predicted"/>
<keyword evidence="1" id="KW-0678">Repressor</keyword>
<dbReference type="PANTHER" id="PTHR30055">
    <property type="entry name" value="HTH-TYPE TRANSCRIPTIONAL REGULATOR RUTR"/>
    <property type="match status" value="1"/>
</dbReference>
<dbReference type="Pfam" id="PF00440">
    <property type="entry name" value="TetR_N"/>
    <property type="match status" value="1"/>
</dbReference>
<dbReference type="RefSeq" id="WP_270027244.1">
    <property type="nucleotide sequence ID" value="NZ_JAPDDP010000042.1"/>
</dbReference>
<dbReference type="InterPro" id="IPR009057">
    <property type="entry name" value="Homeodomain-like_sf"/>
</dbReference>
<dbReference type="Pfam" id="PF02909">
    <property type="entry name" value="TetR_C_1"/>
    <property type="match status" value="1"/>
</dbReference>
<feature type="DNA-binding region" description="H-T-H motif" evidence="5">
    <location>
        <begin position="54"/>
        <end position="73"/>
    </location>
</feature>
<dbReference type="PANTHER" id="PTHR30055:SF151">
    <property type="entry name" value="TRANSCRIPTIONAL REGULATORY PROTEIN"/>
    <property type="match status" value="1"/>
</dbReference>
<comment type="caution">
    <text evidence="7">The sequence shown here is derived from an EMBL/GenBank/DDBJ whole genome shotgun (WGS) entry which is preliminary data.</text>
</comment>
<feature type="domain" description="HTH tetR-type" evidence="6">
    <location>
        <begin position="31"/>
        <end position="91"/>
    </location>
</feature>
<dbReference type="GO" id="GO:0046677">
    <property type="term" value="P:response to antibiotic"/>
    <property type="evidence" value="ECO:0007669"/>
    <property type="project" value="InterPro"/>
</dbReference>
<accession>A0A9X3NEZ5</accession>
<dbReference type="PRINTS" id="PR00400">
    <property type="entry name" value="TETREPRESSOR"/>
</dbReference>
<dbReference type="InterPro" id="IPR004111">
    <property type="entry name" value="Repressor_TetR_C"/>
</dbReference>
<dbReference type="GO" id="GO:0003700">
    <property type="term" value="F:DNA-binding transcription factor activity"/>
    <property type="evidence" value="ECO:0007669"/>
    <property type="project" value="TreeGrafter"/>
</dbReference>
<dbReference type="SUPFAM" id="SSF48498">
    <property type="entry name" value="Tetracyclin repressor-like, C-terminal domain"/>
    <property type="match status" value="1"/>
</dbReference>
<dbReference type="PROSITE" id="PS50977">
    <property type="entry name" value="HTH_TETR_2"/>
    <property type="match status" value="1"/>
</dbReference>
<dbReference type="Proteomes" id="UP001147653">
    <property type="component" value="Unassembled WGS sequence"/>
</dbReference>
<reference evidence="7" key="1">
    <citation type="submission" date="2022-10" db="EMBL/GenBank/DDBJ databases">
        <title>The WGS of Solirubrobacter phytolaccae KCTC 29190.</title>
        <authorList>
            <person name="Jiang Z."/>
        </authorList>
    </citation>
    <scope>NUCLEOTIDE SEQUENCE</scope>
    <source>
        <strain evidence="7">KCTC 29190</strain>
    </source>
</reference>
<dbReference type="GO" id="GO:0045892">
    <property type="term" value="P:negative regulation of DNA-templated transcription"/>
    <property type="evidence" value="ECO:0007669"/>
    <property type="project" value="InterPro"/>
</dbReference>
<dbReference type="Gene3D" id="1.10.357.10">
    <property type="entry name" value="Tetracycline Repressor, domain 2"/>
    <property type="match status" value="1"/>
</dbReference>
<gene>
    <name evidence="7" type="ORF">OJ997_21290</name>
</gene>
<keyword evidence="2" id="KW-0805">Transcription regulation</keyword>
<evidence type="ECO:0000256" key="5">
    <source>
        <dbReference type="PROSITE-ProRule" id="PRU00335"/>
    </source>
</evidence>
<evidence type="ECO:0000256" key="4">
    <source>
        <dbReference type="ARBA" id="ARBA00023163"/>
    </source>
</evidence>
<evidence type="ECO:0000256" key="1">
    <source>
        <dbReference type="ARBA" id="ARBA00022491"/>
    </source>
</evidence>
<dbReference type="InterPro" id="IPR050109">
    <property type="entry name" value="HTH-type_TetR-like_transc_reg"/>
</dbReference>
<dbReference type="InterPro" id="IPR036271">
    <property type="entry name" value="Tet_transcr_reg_TetR-rel_C_sf"/>
</dbReference>
<keyword evidence="8" id="KW-1185">Reference proteome</keyword>
<dbReference type="Gene3D" id="1.10.10.60">
    <property type="entry name" value="Homeodomain-like"/>
    <property type="match status" value="1"/>
</dbReference>
<dbReference type="SUPFAM" id="SSF46689">
    <property type="entry name" value="Homeodomain-like"/>
    <property type="match status" value="1"/>
</dbReference>
<evidence type="ECO:0000259" key="6">
    <source>
        <dbReference type="PROSITE" id="PS50977"/>
    </source>
</evidence>
<evidence type="ECO:0000313" key="7">
    <source>
        <dbReference type="EMBL" id="MDA0182861.1"/>
    </source>
</evidence>